<dbReference type="FunFam" id="3.30.420.100:FF:000001">
    <property type="entry name" value="50S ribosomal protein L18"/>
    <property type="match status" value="1"/>
</dbReference>
<dbReference type="AlphaFoldDB" id="A0A833VAE4"/>
<protein>
    <recommendedName>
        <fullName evidence="6">Large ribosomal subunit protein uL18c</fullName>
    </recommendedName>
    <alternativeName>
        <fullName evidence="7">CL18</fullName>
    </alternativeName>
</protein>
<comment type="caution">
    <text evidence="8">The sequence shown here is derived from an EMBL/GenBank/DDBJ whole genome shotgun (WGS) entry which is preliminary data.</text>
</comment>
<evidence type="ECO:0000256" key="7">
    <source>
        <dbReference type="ARBA" id="ARBA00082729"/>
    </source>
</evidence>
<dbReference type="GO" id="GO:0005840">
    <property type="term" value="C:ribosome"/>
    <property type="evidence" value="ECO:0007669"/>
    <property type="project" value="UniProtKB-KW"/>
</dbReference>
<gene>
    <name evidence="8" type="ORF">FCM35_KLT04175</name>
</gene>
<keyword evidence="9" id="KW-1185">Reference proteome</keyword>
<evidence type="ECO:0000313" key="8">
    <source>
        <dbReference type="EMBL" id="KAF3330821.1"/>
    </source>
</evidence>
<dbReference type="Gene3D" id="3.30.420.100">
    <property type="match status" value="1"/>
</dbReference>
<proteinExistence type="inferred from homology"/>
<evidence type="ECO:0000256" key="4">
    <source>
        <dbReference type="ARBA" id="ARBA00022980"/>
    </source>
</evidence>
<keyword evidence="3" id="KW-0694">RNA-binding</keyword>
<evidence type="ECO:0000313" key="9">
    <source>
        <dbReference type="Proteomes" id="UP000623129"/>
    </source>
</evidence>
<dbReference type="SUPFAM" id="SSF53137">
    <property type="entry name" value="Translational machinery components"/>
    <property type="match status" value="1"/>
</dbReference>
<evidence type="ECO:0000256" key="6">
    <source>
        <dbReference type="ARBA" id="ARBA00035303"/>
    </source>
</evidence>
<dbReference type="Proteomes" id="UP000623129">
    <property type="component" value="Unassembled WGS sequence"/>
</dbReference>
<dbReference type="InterPro" id="IPR004389">
    <property type="entry name" value="Ribosomal_uL18_bac-type"/>
</dbReference>
<dbReference type="InterPro" id="IPR005484">
    <property type="entry name" value="Ribosomal_uL18_bac/plant/anim"/>
</dbReference>
<sequence>MLPASPAALPTSNAISAAPRWFSPPMAGHSLFPLGPRLDMTSRTFRSSFVVEAKKATRRENQTWRHTRIRKKVEGTPERPRLSVFRSNKHLHVQVIDDSKMHTLATASTMQKAISQEVPFSSGPTMEVARKIGETIAKACMEKGITKVVFDRGGFYYHGRIQAIADAARENGLDF</sequence>
<evidence type="ECO:0000256" key="5">
    <source>
        <dbReference type="ARBA" id="ARBA00023274"/>
    </source>
</evidence>
<dbReference type="InterPro" id="IPR057268">
    <property type="entry name" value="Ribosomal_L18"/>
</dbReference>
<keyword evidence="2" id="KW-0699">rRNA-binding</keyword>
<evidence type="ECO:0000256" key="2">
    <source>
        <dbReference type="ARBA" id="ARBA00022730"/>
    </source>
</evidence>
<dbReference type="HAMAP" id="MF_01337_B">
    <property type="entry name" value="Ribosomal_uL18_B"/>
    <property type="match status" value="1"/>
</dbReference>
<organism evidence="8 9">
    <name type="scientific">Carex littledalei</name>
    <dbReference type="NCBI Taxonomy" id="544730"/>
    <lineage>
        <taxon>Eukaryota</taxon>
        <taxon>Viridiplantae</taxon>
        <taxon>Streptophyta</taxon>
        <taxon>Embryophyta</taxon>
        <taxon>Tracheophyta</taxon>
        <taxon>Spermatophyta</taxon>
        <taxon>Magnoliopsida</taxon>
        <taxon>Liliopsida</taxon>
        <taxon>Poales</taxon>
        <taxon>Cyperaceae</taxon>
        <taxon>Cyperoideae</taxon>
        <taxon>Cariceae</taxon>
        <taxon>Carex</taxon>
        <taxon>Carex subgen. Euthyceras</taxon>
    </lineage>
</organism>
<dbReference type="PANTHER" id="PTHR12899">
    <property type="entry name" value="39S RIBOSOMAL PROTEIN L18, MITOCHONDRIAL"/>
    <property type="match status" value="1"/>
</dbReference>
<name>A0A833VAE4_9POAL</name>
<reference evidence="8" key="1">
    <citation type="submission" date="2020-01" db="EMBL/GenBank/DDBJ databases">
        <title>Genome sequence of Kobresia littledalei, the first chromosome-level genome in the family Cyperaceae.</title>
        <authorList>
            <person name="Qu G."/>
        </authorList>
    </citation>
    <scope>NUCLEOTIDE SEQUENCE</scope>
    <source>
        <strain evidence="8">C.B.Clarke</strain>
        <tissue evidence="8">Leaf</tissue>
    </source>
</reference>
<dbReference type="OrthoDB" id="1932324at2759"/>
<evidence type="ECO:0000256" key="3">
    <source>
        <dbReference type="ARBA" id="ARBA00022884"/>
    </source>
</evidence>
<keyword evidence="5" id="KW-0687">Ribonucleoprotein</keyword>
<dbReference type="CDD" id="cd00432">
    <property type="entry name" value="Ribosomal_L18_L5e"/>
    <property type="match status" value="1"/>
</dbReference>
<dbReference type="NCBIfam" id="TIGR00060">
    <property type="entry name" value="L18_bact"/>
    <property type="match status" value="1"/>
</dbReference>
<dbReference type="EMBL" id="SWLB01000013">
    <property type="protein sequence ID" value="KAF3330821.1"/>
    <property type="molecule type" value="Genomic_DNA"/>
</dbReference>
<accession>A0A833VAE4</accession>
<dbReference type="GO" id="GO:0005737">
    <property type="term" value="C:cytoplasm"/>
    <property type="evidence" value="ECO:0007669"/>
    <property type="project" value="UniProtKB-ARBA"/>
</dbReference>
<keyword evidence="4 8" id="KW-0689">Ribosomal protein</keyword>
<dbReference type="PANTHER" id="PTHR12899:SF3">
    <property type="entry name" value="LARGE RIBOSOMAL SUBUNIT PROTEIN UL18M"/>
    <property type="match status" value="1"/>
</dbReference>
<dbReference type="Pfam" id="PF00861">
    <property type="entry name" value="Ribosomal_L18p"/>
    <property type="match status" value="1"/>
</dbReference>
<dbReference type="GO" id="GO:0008097">
    <property type="term" value="F:5S rRNA binding"/>
    <property type="evidence" value="ECO:0007669"/>
    <property type="project" value="TreeGrafter"/>
</dbReference>
<evidence type="ECO:0000256" key="1">
    <source>
        <dbReference type="ARBA" id="ARBA00007116"/>
    </source>
</evidence>
<dbReference type="GO" id="GO:0003735">
    <property type="term" value="F:structural constituent of ribosome"/>
    <property type="evidence" value="ECO:0007669"/>
    <property type="project" value="InterPro"/>
</dbReference>
<comment type="similarity">
    <text evidence="1">Belongs to the universal ribosomal protein uL18 family.</text>
</comment>
<dbReference type="GO" id="GO:1990904">
    <property type="term" value="C:ribonucleoprotein complex"/>
    <property type="evidence" value="ECO:0007669"/>
    <property type="project" value="UniProtKB-KW"/>
</dbReference>
<dbReference type="GO" id="GO:0006412">
    <property type="term" value="P:translation"/>
    <property type="evidence" value="ECO:0007669"/>
    <property type="project" value="InterPro"/>
</dbReference>